<comment type="caution">
    <text evidence="1">The sequence shown here is derived from an EMBL/GenBank/DDBJ whole genome shotgun (WGS) entry which is preliminary data.</text>
</comment>
<dbReference type="Pfam" id="PF09609">
    <property type="entry name" value="Cas_GSU0054"/>
    <property type="match status" value="2"/>
</dbReference>
<protein>
    <submittedName>
        <fullName evidence="1">Type I-U CRISPR-associated protein Cas5/Cas6</fullName>
    </submittedName>
</protein>
<accession>A0ABS5BT94</accession>
<name>A0ABS5BT94_9BACT</name>
<dbReference type="RefSeq" id="WP_210655552.1">
    <property type="nucleotide sequence ID" value="NZ_JAGKQQ010000001.1"/>
</dbReference>
<proteinExistence type="predicted"/>
<dbReference type="Proteomes" id="UP000676565">
    <property type="component" value="Unassembled WGS sequence"/>
</dbReference>
<reference evidence="1 2" key="1">
    <citation type="submission" date="2021-04" db="EMBL/GenBank/DDBJ databases">
        <authorList>
            <person name="Ivanova A."/>
        </authorList>
    </citation>
    <scope>NUCLEOTIDE SEQUENCE [LARGE SCALE GENOMIC DNA]</scope>
    <source>
        <strain evidence="1 2">G18</strain>
    </source>
</reference>
<sequence length="494" mass="54734">MFALGVEFLMGRAIITRVDNREEPEWPPHPDRVFMALVAAWGEAGEDADQRAALEWLEKLPAPEIAVPLDVSTRTPFTSYVPVNDDGSPMGKKGPFGPMGSLPLGRNRQPRQFPAVAPASPTFFLQWEVDVPANLRPALERVCGLVTYLGHSASPVRMWVADQLPDDAPISLQPDDNRATVRLRVFGSGRTAYLKNRFDANLRPQPSLWQGYAPPRTESNADVIEGPFDPGLFVFRELPGNRRYALESCGIIADAIRRELMRRHGPNVQNAPEWLSGHAADGSPSKLSRPAYVPLGFVGHDHADGHLLGVAIAVPNDFEHTAELFRLLSAHDGKNPHEIDAGVPYLSMTVRNPHLENREIGQFDLELDERPEGRRQFTLKTFTWTNPSRIWTTVTPVMLSQFPRRELGTEDVIVKACLDAGYPEPVAVRVSSAPLVRGVPHSRAFHVKPRGGRPPRPLTHAQIEFPIRVRGPVLIGAGRYAGYGVCRPSHEDQS</sequence>
<evidence type="ECO:0000313" key="1">
    <source>
        <dbReference type="EMBL" id="MBP3956950.1"/>
    </source>
</evidence>
<dbReference type="NCBIfam" id="TIGR02165">
    <property type="entry name" value="cas5_6_GSU0054"/>
    <property type="match status" value="1"/>
</dbReference>
<evidence type="ECO:0000313" key="2">
    <source>
        <dbReference type="Proteomes" id="UP000676565"/>
    </source>
</evidence>
<keyword evidence="2" id="KW-1185">Reference proteome</keyword>
<dbReference type="EMBL" id="JAGKQQ010000001">
    <property type="protein sequence ID" value="MBP3956950.1"/>
    <property type="molecule type" value="Genomic_DNA"/>
</dbReference>
<organism evidence="1 2">
    <name type="scientific">Gemmata palustris</name>
    <dbReference type="NCBI Taxonomy" id="2822762"/>
    <lineage>
        <taxon>Bacteria</taxon>
        <taxon>Pseudomonadati</taxon>
        <taxon>Planctomycetota</taxon>
        <taxon>Planctomycetia</taxon>
        <taxon>Gemmatales</taxon>
        <taxon>Gemmataceae</taxon>
        <taxon>Gemmata</taxon>
    </lineage>
</organism>
<dbReference type="InterPro" id="IPR019089">
    <property type="entry name" value="Cas_GSU0054"/>
</dbReference>
<gene>
    <name evidence="1" type="primary">cas5u6u</name>
    <name evidence="1" type="ORF">J8F10_16890</name>
</gene>